<dbReference type="PANTHER" id="PTHR34512:SF30">
    <property type="entry name" value="OUTER MEMBRANE PROTEIN ASSEMBLY FACTOR BAMB"/>
    <property type="match status" value="1"/>
</dbReference>
<evidence type="ECO:0000259" key="4">
    <source>
        <dbReference type="Pfam" id="PF16371"/>
    </source>
</evidence>
<feature type="domain" description="Calcineurin-like phosphoesterase N-terminal" evidence="4">
    <location>
        <begin position="33"/>
        <end position="101"/>
    </location>
</feature>
<dbReference type="InterPro" id="IPR002372">
    <property type="entry name" value="PQQ_rpt_dom"/>
</dbReference>
<dbReference type="InterPro" id="IPR029052">
    <property type="entry name" value="Metallo-depent_PP-like"/>
</dbReference>
<protein>
    <submittedName>
        <fullName evidence="5">Calcineurin-like phosphoesterase family protein</fullName>
    </submittedName>
</protein>
<dbReference type="Pfam" id="PF00149">
    <property type="entry name" value="Metallophos"/>
    <property type="match status" value="1"/>
</dbReference>
<dbReference type="GO" id="GO:0016787">
    <property type="term" value="F:hydrolase activity"/>
    <property type="evidence" value="ECO:0007669"/>
    <property type="project" value="InterPro"/>
</dbReference>
<dbReference type="Proteomes" id="UP000022272">
    <property type="component" value="Unassembled WGS sequence"/>
</dbReference>
<dbReference type="PANTHER" id="PTHR34512">
    <property type="entry name" value="CELL SURFACE PROTEIN"/>
    <property type="match status" value="1"/>
</dbReference>
<feature type="domain" description="Calcineurin-like phosphoesterase" evidence="2">
    <location>
        <begin position="118"/>
        <end position="292"/>
    </location>
</feature>
<organism evidence="5 6">
    <name type="scientific">Bacteroides fragilis str. 2-F-2 #4</name>
    <dbReference type="NCBI Taxonomy" id="1339280"/>
    <lineage>
        <taxon>Bacteria</taxon>
        <taxon>Pseudomonadati</taxon>
        <taxon>Bacteroidota</taxon>
        <taxon>Bacteroidia</taxon>
        <taxon>Bacteroidales</taxon>
        <taxon>Bacteroidaceae</taxon>
        <taxon>Bacteroides</taxon>
    </lineage>
</organism>
<dbReference type="Gene3D" id="2.40.10.480">
    <property type="match status" value="2"/>
</dbReference>
<dbReference type="AlphaFoldDB" id="A0A015Y8D0"/>
<dbReference type="InterPro" id="IPR011047">
    <property type="entry name" value="Quinoprotein_ADH-like_sf"/>
</dbReference>
<dbReference type="Pfam" id="PF16371">
    <property type="entry name" value="MetallophosN"/>
    <property type="match status" value="1"/>
</dbReference>
<feature type="chain" id="PRO_5001482381" evidence="1">
    <location>
        <begin position="20"/>
        <end position="819"/>
    </location>
</feature>
<evidence type="ECO:0000256" key="1">
    <source>
        <dbReference type="SAM" id="SignalP"/>
    </source>
</evidence>
<dbReference type="SMART" id="SM00564">
    <property type="entry name" value="PQQ"/>
    <property type="match status" value="6"/>
</dbReference>
<evidence type="ECO:0000313" key="6">
    <source>
        <dbReference type="Proteomes" id="UP000022272"/>
    </source>
</evidence>
<dbReference type="PATRIC" id="fig|1339280.3.peg.4113"/>
<dbReference type="InterPro" id="IPR018391">
    <property type="entry name" value="PQQ_b-propeller_rpt"/>
</dbReference>
<gene>
    <name evidence="5" type="ORF">M076_4299</name>
</gene>
<dbReference type="InterPro" id="IPR015943">
    <property type="entry name" value="WD40/YVTN_repeat-like_dom_sf"/>
</dbReference>
<reference evidence="5 6" key="1">
    <citation type="submission" date="2014-02" db="EMBL/GenBank/DDBJ databases">
        <authorList>
            <person name="Sears C."/>
            <person name="Carroll K."/>
            <person name="Sack B.R."/>
            <person name="Qadri F."/>
            <person name="Myers L.L."/>
            <person name="Chung G.-T."/>
            <person name="Escheverria P."/>
            <person name="Fraser C.M."/>
            <person name="Sadzewicz L."/>
            <person name="Shefchek K.A."/>
            <person name="Tallon L."/>
            <person name="Das S.P."/>
            <person name="Daugherty S."/>
            <person name="Mongodin E.F."/>
        </authorList>
    </citation>
    <scope>NUCLEOTIDE SEQUENCE [LARGE SCALE GENOMIC DNA]</scope>
    <source>
        <strain evidence="5 6">2-F-2 #4</strain>
    </source>
</reference>
<dbReference type="Pfam" id="PF13360">
    <property type="entry name" value="PQQ_2"/>
    <property type="match status" value="2"/>
</dbReference>
<dbReference type="Gene3D" id="2.60.40.10">
    <property type="entry name" value="Immunoglobulins"/>
    <property type="match status" value="1"/>
</dbReference>
<accession>A0A015Y8D0</accession>
<evidence type="ECO:0000259" key="2">
    <source>
        <dbReference type="Pfam" id="PF00149"/>
    </source>
</evidence>
<dbReference type="InterPro" id="IPR032285">
    <property type="entry name" value="Metallophos_N"/>
</dbReference>
<dbReference type="EMBL" id="JGDM01000098">
    <property type="protein sequence ID" value="EXZ42665.1"/>
    <property type="molecule type" value="Genomic_DNA"/>
</dbReference>
<feature type="signal peptide" evidence="1">
    <location>
        <begin position="1"/>
        <end position="19"/>
    </location>
</feature>
<dbReference type="RefSeq" id="WP_032571509.1">
    <property type="nucleotide sequence ID" value="NZ_JGDM01000098.1"/>
</dbReference>
<name>A0A015Y8D0_BACFG</name>
<feature type="domain" description="Pyrrolo-quinoline quinone repeat" evidence="3">
    <location>
        <begin position="638"/>
        <end position="815"/>
    </location>
</feature>
<dbReference type="SUPFAM" id="SSF56300">
    <property type="entry name" value="Metallo-dependent phosphatases"/>
    <property type="match status" value="1"/>
</dbReference>
<proteinExistence type="predicted"/>
<dbReference type="InterPro" id="IPR013783">
    <property type="entry name" value="Ig-like_fold"/>
</dbReference>
<keyword evidence="1" id="KW-0732">Signal</keyword>
<evidence type="ECO:0000259" key="3">
    <source>
        <dbReference type="Pfam" id="PF13360"/>
    </source>
</evidence>
<sequence length="819" mass="90044">MKKNILFLLLLTAATSATAAYSGRVFVDKNSNGQFDRGEKTLGGIKVSDGLNVTETAKDGTYTLPGHARQRFIFITTPSGYKTLNKHYHKIDSRTNGYDFGLLTYHPGIGKDGSHQYVHVSDTEIFNTEGNEAWVKNIREYAANENAAFIIHTGDICYENGMKKHIKLMNTENMNVPVFYCIGNHDLVKGKYGEEVFENNYGPVYYSFDVANVHYIVTPMPGGDHKPGYTRLDVCRWLKNDLAHIKPGTPIVVFNHDILTYGDEFIYKGSETESIDLNKHNLKAWVYGHWHINHMKKQGNVYTVCTSSLDKGGIDHSTSAFRIMHVDGKGDFSSELRYSYLNNSICIASPAGHTASPEVTVNVYSSASPVRRVTYTCLDQDKPVLRDKRLSQSSDWCWTATLPLKETHAGKELTIQVEAEFKNGETARSEKNFVYLPQQADIRLTENWDNLLGNATHTAKAAAALDSIPGLAWVKNIGANIYMTSPLIYHGNIYTASVDEDLKGRAHIYALNGKSGEIKWKYPVKSSVKNTIAIDNGLVFAQDVLGNLYAVDCESGKLCWESKLPVNGLPALIDGLVACDGVVYAGTGKALSAFEARTGRRIWKNEGWSQREGTTSTLTQGNGILIGSVQWSALYGNDSKTGKMLWSVSNHGLRNRGASAAMHGSLLYLISEKSFFILEAATGRTIVRKPLPYNLDATSTPLLTDKEIIFGTANKGLVALDNETLEEKWNCPIGDALIYTAPYSRPTSGTIETSPVLAGKTVYVGASDGGIYGIDKRTGKIIWKYTTGAPIFSSVAISGNTLIATDFGGNVYAFSTIKK</sequence>
<dbReference type="Gene3D" id="3.60.21.10">
    <property type="match status" value="1"/>
</dbReference>
<dbReference type="Gene3D" id="2.130.10.10">
    <property type="entry name" value="YVTN repeat-like/Quinoprotein amine dehydrogenase"/>
    <property type="match status" value="1"/>
</dbReference>
<dbReference type="SUPFAM" id="SSF50998">
    <property type="entry name" value="Quinoprotein alcohol dehydrogenase-like"/>
    <property type="match status" value="2"/>
</dbReference>
<feature type="domain" description="Pyrrolo-quinoline quinone repeat" evidence="3">
    <location>
        <begin position="493"/>
        <end position="614"/>
    </location>
</feature>
<dbReference type="InterPro" id="IPR004843">
    <property type="entry name" value="Calcineurin-like_PHP"/>
</dbReference>
<comment type="caution">
    <text evidence="5">The sequence shown here is derived from an EMBL/GenBank/DDBJ whole genome shotgun (WGS) entry which is preliminary data.</text>
</comment>
<evidence type="ECO:0000313" key="5">
    <source>
        <dbReference type="EMBL" id="EXZ42665.1"/>
    </source>
</evidence>